<reference evidence="2" key="1">
    <citation type="submission" date="2021-02" db="EMBL/GenBank/DDBJ databases">
        <authorList>
            <person name="Dougan E. K."/>
            <person name="Rhodes N."/>
            <person name="Thang M."/>
            <person name="Chan C."/>
        </authorList>
    </citation>
    <scope>NUCLEOTIDE SEQUENCE</scope>
</reference>
<evidence type="ECO:0000256" key="1">
    <source>
        <dbReference type="SAM" id="Coils"/>
    </source>
</evidence>
<gene>
    <name evidence="2" type="primary">KLHL8</name>
    <name evidence="2" type="ORF">SNEC2469_LOCUS18924</name>
</gene>
<dbReference type="Gene3D" id="2.120.10.80">
    <property type="entry name" value="Kelch-type beta propeller"/>
    <property type="match status" value="1"/>
</dbReference>
<dbReference type="InterPro" id="IPR015915">
    <property type="entry name" value="Kelch-typ_b-propeller"/>
</dbReference>
<dbReference type="SMART" id="SM00612">
    <property type="entry name" value="Kelch"/>
    <property type="match status" value="5"/>
</dbReference>
<dbReference type="EMBL" id="CAJNJA010032108">
    <property type="protein sequence ID" value="CAE7663857.1"/>
    <property type="molecule type" value="Genomic_DNA"/>
</dbReference>
<dbReference type="PANTHER" id="PTHR46375">
    <property type="entry name" value="KELCH REPEAT AND BTB DOMAIN-CONTAINING PROTEIN 13-RELATED"/>
    <property type="match status" value="1"/>
</dbReference>
<dbReference type="InterPro" id="IPR006652">
    <property type="entry name" value="Kelch_1"/>
</dbReference>
<keyword evidence="1" id="KW-0175">Coiled coil</keyword>
<dbReference type="SUPFAM" id="SSF50965">
    <property type="entry name" value="Galactose oxidase, central domain"/>
    <property type="match status" value="1"/>
</dbReference>
<comment type="caution">
    <text evidence="2">The sequence shown here is derived from an EMBL/GenBank/DDBJ whole genome shotgun (WGS) entry which is preliminary data.</text>
</comment>
<keyword evidence="3" id="KW-1185">Reference proteome</keyword>
<name>A0A812WDC0_9DINO</name>
<dbReference type="InterPro" id="IPR052392">
    <property type="entry name" value="Kelch-BTB_domain-containing"/>
</dbReference>
<evidence type="ECO:0000313" key="2">
    <source>
        <dbReference type="EMBL" id="CAE7663857.1"/>
    </source>
</evidence>
<organism evidence="2 3">
    <name type="scientific">Symbiodinium necroappetens</name>
    <dbReference type="NCBI Taxonomy" id="1628268"/>
    <lineage>
        <taxon>Eukaryota</taxon>
        <taxon>Sar</taxon>
        <taxon>Alveolata</taxon>
        <taxon>Dinophyceae</taxon>
        <taxon>Suessiales</taxon>
        <taxon>Symbiodiniaceae</taxon>
        <taxon>Symbiodinium</taxon>
    </lineage>
</organism>
<feature type="coiled-coil region" evidence="1">
    <location>
        <begin position="8"/>
        <end position="35"/>
    </location>
</feature>
<dbReference type="AlphaFoldDB" id="A0A812WDC0"/>
<dbReference type="Pfam" id="PF01344">
    <property type="entry name" value="Kelch_1"/>
    <property type="match status" value="3"/>
</dbReference>
<proteinExistence type="predicted"/>
<accession>A0A812WDC0</accession>
<dbReference type="Proteomes" id="UP000601435">
    <property type="component" value="Unassembled WGS sequence"/>
</dbReference>
<dbReference type="OrthoDB" id="424761at2759"/>
<protein>
    <submittedName>
        <fullName evidence="2">KLHL8 protein</fullName>
    </submittedName>
</protein>
<evidence type="ECO:0000313" key="3">
    <source>
        <dbReference type="Proteomes" id="UP000601435"/>
    </source>
</evidence>
<sequence>MVAEVTVLKDLQGALEQQRMSLEALHRRQSELSEENAALRECLESLGILCGQAFLSRLHRRRLERVLSRHPMSQTQATLEAVLRTSELAVTVASYSGPSFCQSRAAARGIWVSTPELDRLFPASIYVVGGAGSVSNRPLRTLECFSPATKQCETRAPMLQPRCVCAAVACGDAIYAIGGRGVDGQSLDSVECYYPAKDVWVPAPPLKSCSGWLAATGAWGGVCVAGGDRDEANLDYLDSVEFFQPSLRCWIPLPPMGTARWASAAAFTASAAPFTEGAAFVAGGYGRGEKFGEKVLSSVECLALGSKGWRRLPCLPSPRAAHAMSAVAGKLYVAGGLGLKDQPLYSVERFDLHLGRWEVGGNDTDRQCSPDSGEA</sequence>
<dbReference type="InterPro" id="IPR011043">
    <property type="entry name" value="Gal_Oxase/kelch_b-propeller"/>
</dbReference>
<dbReference type="PANTHER" id="PTHR46375:SF3">
    <property type="entry name" value="KELCH REPEAT AND BTB DOMAIN-CONTAINING PROTEIN 13"/>
    <property type="match status" value="1"/>
</dbReference>